<dbReference type="EMBL" id="ML120370">
    <property type="protein sequence ID" value="RPB01935.1"/>
    <property type="molecule type" value="Genomic_DNA"/>
</dbReference>
<dbReference type="Proteomes" id="UP000276215">
    <property type="component" value="Unassembled WGS sequence"/>
</dbReference>
<accession>A0A3N4K7M8</accession>
<protein>
    <submittedName>
        <fullName evidence="1">Uncharacterized protein</fullName>
    </submittedName>
</protein>
<gene>
    <name evidence="1" type="ORF">L873DRAFT_1802767</name>
</gene>
<sequence length="51" mass="5977">MYIAGGEYSDEYPTSLLWDIYIMLLFPCIRYDSQSIIDLPLLLYPRVSNTL</sequence>
<organism evidence="1 2">
    <name type="scientific">Choiromyces venosus 120613-1</name>
    <dbReference type="NCBI Taxonomy" id="1336337"/>
    <lineage>
        <taxon>Eukaryota</taxon>
        <taxon>Fungi</taxon>
        <taxon>Dikarya</taxon>
        <taxon>Ascomycota</taxon>
        <taxon>Pezizomycotina</taxon>
        <taxon>Pezizomycetes</taxon>
        <taxon>Pezizales</taxon>
        <taxon>Tuberaceae</taxon>
        <taxon>Choiromyces</taxon>
    </lineage>
</organism>
<proteinExistence type="predicted"/>
<reference evidence="1 2" key="1">
    <citation type="journal article" date="2018" name="Nat. Ecol. Evol.">
        <title>Pezizomycetes genomes reveal the molecular basis of ectomycorrhizal truffle lifestyle.</title>
        <authorList>
            <person name="Murat C."/>
            <person name="Payen T."/>
            <person name="Noel B."/>
            <person name="Kuo A."/>
            <person name="Morin E."/>
            <person name="Chen J."/>
            <person name="Kohler A."/>
            <person name="Krizsan K."/>
            <person name="Balestrini R."/>
            <person name="Da Silva C."/>
            <person name="Montanini B."/>
            <person name="Hainaut M."/>
            <person name="Levati E."/>
            <person name="Barry K.W."/>
            <person name="Belfiori B."/>
            <person name="Cichocki N."/>
            <person name="Clum A."/>
            <person name="Dockter R.B."/>
            <person name="Fauchery L."/>
            <person name="Guy J."/>
            <person name="Iotti M."/>
            <person name="Le Tacon F."/>
            <person name="Lindquist E.A."/>
            <person name="Lipzen A."/>
            <person name="Malagnac F."/>
            <person name="Mello A."/>
            <person name="Molinier V."/>
            <person name="Miyauchi S."/>
            <person name="Poulain J."/>
            <person name="Riccioni C."/>
            <person name="Rubini A."/>
            <person name="Sitrit Y."/>
            <person name="Splivallo R."/>
            <person name="Traeger S."/>
            <person name="Wang M."/>
            <person name="Zifcakova L."/>
            <person name="Wipf D."/>
            <person name="Zambonelli A."/>
            <person name="Paolocci F."/>
            <person name="Nowrousian M."/>
            <person name="Ottonello S."/>
            <person name="Baldrian P."/>
            <person name="Spatafora J.W."/>
            <person name="Henrissat B."/>
            <person name="Nagy L.G."/>
            <person name="Aury J.M."/>
            <person name="Wincker P."/>
            <person name="Grigoriev I.V."/>
            <person name="Bonfante P."/>
            <person name="Martin F.M."/>
        </authorList>
    </citation>
    <scope>NUCLEOTIDE SEQUENCE [LARGE SCALE GENOMIC DNA]</scope>
    <source>
        <strain evidence="1 2">120613-1</strain>
    </source>
</reference>
<name>A0A3N4K7M8_9PEZI</name>
<keyword evidence="2" id="KW-1185">Reference proteome</keyword>
<evidence type="ECO:0000313" key="1">
    <source>
        <dbReference type="EMBL" id="RPB01935.1"/>
    </source>
</evidence>
<evidence type="ECO:0000313" key="2">
    <source>
        <dbReference type="Proteomes" id="UP000276215"/>
    </source>
</evidence>
<dbReference type="AlphaFoldDB" id="A0A3N4K7M8"/>